<evidence type="ECO:0000313" key="2">
    <source>
        <dbReference type="EMBL" id="OBH59485.1"/>
    </source>
</evidence>
<dbReference type="Proteomes" id="UP000093861">
    <property type="component" value="Unassembled WGS sequence"/>
</dbReference>
<dbReference type="AlphaFoldDB" id="A0A1A2S642"/>
<organism evidence="2 3">
    <name type="scientific">Mycobacterium colombiense</name>
    <dbReference type="NCBI Taxonomy" id="339268"/>
    <lineage>
        <taxon>Bacteria</taxon>
        <taxon>Bacillati</taxon>
        <taxon>Actinomycetota</taxon>
        <taxon>Actinomycetes</taxon>
        <taxon>Mycobacteriales</taxon>
        <taxon>Mycobacteriaceae</taxon>
        <taxon>Mycobacterium</taxon>
        <taxon>Mycobacterium avium complex (MAC)</taxon>
    </lineage>
</organism>
<reference evidence="2 3" key="1">
    <citation type="submission" date="2016-06" db="EMBL/GenBank/DDBJ databases">
        <authorList>
            <person name="Kjaerup R.B."/>
            <person name="Dalgaard T.S."/>
            <person name="Juul-Madsen H.R."/>
        </authorList>
    </citation>
    <scope>NUCLEOTIDE SEQUENCE [LARGE SCALE GENOMIC DNA]</scope>
    <source>
        <strain evidence="2 3">E2464</strain>
    </source>
</reference>
<comment type="caution">
    <text evidence="2">The sequence shown here is derived from an EMBL/GenBank/DDBJ whole genome shotgun (WGS) entry which is preliminary data.</text>
</comment>
<sequence length="68" mass="7843">MKHPAHALCHAKSNGRNRFEPRKIDPSARGPREHRKLGQDKEVELRAGQRELTRICPQFARYPAEIAD</sequence>
<dbReference type="EMBL" id="LZJS01000102">
    <property type="protein sequence ID" value="OBH59485.1"/>
    <property type="molecule type" value="Genomic_DNA"/>
</dbReference>
<evidence type="ECO:0000313" key="3">
    <source>
        <dbReference type="Proteomes" id="UP000093861"/>
    </source>
</evidence>
<accession>A0A1A2S642</accession>
<feature type="region of interest" description="Disordered" evidence="1">
    <location>
        <begin position="1"/>
        <end position="42"/>
    </location>
</feature>
<gene>
    <name evidence="2" type="ORF">A5685_03325</name>
</gene>
<proteinExistence type="predicted"/>
<name>A0A1A2S642_9MYCO</name>
<protein>
    <submittedName>
        <fullName evidence="2">Uncharacterized protein</fullName>
    </submittedName>
</protein>
<evidence type="ECO:0000256" key="1">
    <source>
        <dbReference type="SAM" id="MobiDB-lite"/>
    </source>
</evidence>
<feature type="compositionally biased region" description="Basic and acidic residues" evidence="1">
    <location>
        <begin position="17"/>
        <end position="26"/>
    </location>
</feature>